<organism evidence="7 8">
    <name type="scientific">Caerostris extrusa</name>
    <name type="common">Bark spider</name>
    <name type="synonym">Caerostris bankana</name>
    <dbReference type="NCBI Taxonomy" id="172846"/>
    <lineage>
        <taxon>Eukaryota</taxon>
        <taxon>Metazoa</taxon>
        <taxon>Ecdysozoa</taxon>
        <taxon>Arthropoda</taxon>
        <taxon>Chelicerata</taxon>
        <taxon>Arachnida</taxon>
        <taxon>Araneae</taxon>
        <taxon>Araneomorphae</taxon>
        <taxon>Entelegynae</taxon>
        <taxon>Araneoidea</taxon>
        <taxon>Araneidae</taxon>
        <taxon>Caerostris</taxon>
    </lineage>
</organism>
<dbReference type="SUPFAM" id="SSF56112">
    <property type="entry name" value="Protein kinase-like (PK-like)"/>
    <property type="match status" value="1"/>
</dbReference>
<name>A0AAV4P3J1_CAEEX</name>
<dbReference type="GO" id="GO:0004674">
    <property type="term" value="F:protein serine/threonine kinase activity"/>
    <property type="evidence" value="ECO:0007669"/>
    <property type="project" value="UniProtKB-KW"/>
</dbReference>
<comment type="caution">
    <text evidence="7">The sequence shown here is derived from an EMBL/GenBank/DDBJ whole genome shotgun (WGS) entry which is preliminary data.</text>
</comment>
<keyword evidence="3" id="KW-0547">Nucleotide-binding</keyword>
<dbReference type="PANTHER" id="PTHR24355:SF28">
    <property type="entry name" value="G PROTEIN-COUPLED RECEPTOR KINASE 2"/>
    <property type="match status" value="1"/>
</dbReference>
<dbReference type="GO" id="GO:0005737">
    <property type="term" value="C:cytoplasm"/>
    <property type="evidence" value="ECO:0007669"/>
    <property type="project" value="TreeGrafter"/>
</dbReference>
<dbReference type="InterPro" id="IPR011009">
    <property type="entry name" value="Kinase-like_dom_sf"/>
</dbReference>
<keyword evidence="8" id="KW-1185">Reference proteome</keyword>
<feature type="domain" description="Protein kinase" evidence="6">
    <location>
        <begin position="1"/>
        <end position="192"/>
    </location>
</feature>
<evidence type="ECO:0000313" key="8">
    <source>
        <dbReference type="Proteomes" id="UP001054945"/>
    </source>
</evidence>
<evidence type="ECO:0000256" key="2">
    <source>
        <dbReference type="ARBA" id="ARBA00022679"/>
    </source>
</evidence>
<keyword evidence="1" id="KW-0723">Serine/threonine-protein kinase</keyword>
<evidence type="ECO:0000313" key="7">
    <source>
        <dbReference type="EMBL" id="GIX91576.1"/>
    </source>
</evidence>
<gene>
    <name evidence="7" type="primary">Gprk2</name>
    <name evidence="7" type="ORF">CEXT_747071</name>
</gene>
<dbReference type="Proteomes" id="UP001054945">
    <property type="component" value="Unassembled WGS sequence"/>
</dbReference>
<dbReference type="EMBL" id="BPLR01004037">
    <property type="protein sequence ID" value="GIX91576.1"/>
    <property type="molecule type" value="Genomic_DNA"/>
</dbReference>
<evidence type="ECO:0000256" key="4">
    <source>
        <dbReference type="ARBA" id="ARBA00022777"/>
    </source>
</evidence>
<evidence type="ECO:0000259" key="6">
    <source>
        <dbReference type="PROSITE" id="PS50011"/>
    </source>
</evidence>
<evidence type="ECO:0000256" key="1">
    <source>
        <dbReference type="ARBA" id="ARBA00022527"/>
    </source>
</evidence>
<keyword evidence="7" id="KW-0675">Receptor</keyword>
<dbReference type="GO" id="GO:0005524">
    <property type="term" value="F:ATP binding"/>
    <property type="evidence" value="ECO:0007669"/>
    <property type="project" value="UniProtKB-KW"/>
</dbReference>
<keyword evidence="5" id="KW-0067">ATP-binding</keyword>
<sequence length="296" mass="33745">MVLIEKNILQKDKFQICCKSCICIRNKKMLYVWAKVLCSRGYSRLGTFTCSRNCIQGFKARKYSFDDHGHVRISDLGLATEISEEEMVRGRVGTVAPEVIDNEKYTFSPDWFSLVVSFYEMIEGQAPFRALKEKVKREEVERRVKEDKERYSTKFNEEAKSLCQEPHAVYAKDVLDIEQFSTVKGVNLDKSLMIHFTANSTWGVFLFLGKMRKMPSKVKTSNSHTAHLSLSEEPNSSVLLLPVTGSSSAGCANSMGQELSSLLAEGSNLSKQMPKVIPECDQFRCMFFWGHHIIYK</sequence>
<dbReference type="InterPro" id="IPR000719">
    <property type="entry name" value="Prot_kinase_dom"/>
</dbReference>
<proteinExistence type="predicted"/>
<keyword evidence="4 7" id="KW-0418">Kinase</keyword>
<dbReference type="PANTHER" id="PTHR24355">
    <property type="entry name" value="G PROTEIN-COUPLED RECEPTOR KINASE/RIBOSOMAL PROTEIN S6 KINASE"/>
    <property type="match status" value="1"/>
</dbReference>
<keyword evidence="2" id="KW-0808">Transferase</keyword>
<evidence type="ECO:0000256" key="5">
    <source>
        <dbReference type="ARBA" id="ARBA00022840"/>
    </source>
</evidence>
<dbReference type="GO" id="GO:0009966">
    <property type="term" value="P:regulation of signal transduction"/>
    <property type="evidence" value="ECO:0007669"/>
    <property type="project" value="TreeGrafter"/>
</dbReference>
<accession>A0AAV4P3J1</accession>
<dbReference type="Gene3D" id="3.30.200.20">
    <property type="entry name" value="Phosphorylase Kinase, domain 1"/>
    <property type="match status" value="1"/>
</dbReference>
<evidence type="ECO:0000256" key="3">
    <source>
        <dbReference type="ARBA" id="ARBA00022741"/>
    </source>
</evidence>
<dbReference type="Pfam" id="PF00069">
    <property type="entry name" value="Pkinase"/>
    <property type="match status" value="1"/>
</dbReference>
<dbReference type="Gene3D" id="1.10.510.10">
    <property type="entry name" value="Transferase(Phosphotransferase) domain 1"/>
    <property type="match status" value="1"/>
</dbReference>
<dbReference type="AlphaFoldDB" id="A0AAV4P3J1"/>
<reference evidence="7 8" key="1">
    <citation type="submission" date="2021-06" db="EMBL/GenBank/DDBJ databases">
        <title>Caerostris extrusa draft genome.</title>
        <authorList>
            <person name="Kono N."/>
            <person name="Arakawa K."/>
        </authorList>
    </citation>
    <scope>NUCLEOTIDE SEQUENCE [LARGE SCALE GENOMIC DNA]</scope>
</reference>
<protein>
    <submittedName>
        <fullName evidence="7">G protein-coupled receptor kinase 2</fullName>
    </submittedName>
</protein>
<dbReference type="PROSITE" id="PS50011">
    <property type="entry name" value="PROTEIN_KINASE_DOM"/>
    <property type="match status" value="1"/>
</dbReference>